<dbReference type="InParanoid" id="A0A212PVT4"/>
<comment type="similarity">
    <text evidence="1">Belongs to the ornithine cyclodeaminase/mu-crystallin family.</text>
</comment>
<keyword evidence="3" id="KW-1185">Reference proteome</keyword>
<dbReference type="SUPFAM" id="SSF51735">
    <property type="entry name" value="NAD(P)-binding Rossmann-fold domains"/>
    <property type="match status" value="1"/>
</dbReference>
<name>A0A212PVT4_9CHLR</name>
<accession>A0A212PVT4</accession>
<dbReference type="InterPro" id="IPR036291">
    <property type="entry name" value="NAD(P)-bd_dom_sf"/>
</dbReference>
<gene>
    <name evidence="2" type="ORF">SAMN02746019_00020800</name>
</gene>
<dbReference type="Gene3D" id="3.30.1780.10">
    <property type="entry name" value="ornithine cyclodeaminase, domain 1"/>
    <property type="match status" value="1"/>
</dbReference>
<dbReference type="GO" id="GO:0019752">
    <property type="term" value="P:carboxylic acid metabolic process"/>
    <property type="evidence" value="ECO:0007669"/>
    <property type="project" value="UniProtKB-ARBA"/>
</dbReference>
<dbReference type="FunFam" id="3.40.50.720:FF:000311">
    <property type="entry name" value="Ornithine cyclodeaminase"/>
    <property type="match status" value="1"/>
</dbReference>
<dbReference type="GO" id="GO:0016491">
    <property type="term" value="F:oxidoreductase activity"/>
    <property type="evidence" value="ECO:0007669"/>
    <property type="project" value="UniProtKB-ARBA"/>
</dbReference>
<dbReference type="GO" id="GO:0005737">
    <property type="term" value="C:cytoplasm"/>
    <property type="evidence" value="ECO:0007669"/>
    <property type="project" value="TreeGrafter"/>
</dbReference>
<dbReference type="RefSeq" id="WP_159461498.1">
    <property type="nucleotide sequence ID" value="NZ_FYEK01000003.1"/>
</dbReference>
<proteinExistence type="inferred from homology"/>
<dbReference type="PIRSF" id="PIRSF001439">
    <property type="entry name" value="CryM"/>
    <property type="match status" value="1"/>
</dbReference>
<reference evidence="3" key="1">
    <citation type="submission" date="2017-06" db="EMBL/GenBank/DDBJ databases">
        <authorList>
            <person name="Varghese N."/>
            <person name="Submissions S."/>
        </authorList>
    </citation>
    <scope>NUCLEOTIDE SEQUENCE [LARGE SCALE GENOMIC DNA]</scope>
    <source>
        <strain evidence="3">JAD2</strain>
    </source>
</reference>
<dbReference type="EMBL" id="FYEK01000003">
    <property type="protein sequence ID" value="SNB51000.1"/>
    <property type="molecule type" value="Genomic_DNA"/>
</dbReference>
<sequence>MPLLLREEEVQALLSVGDAIEALERTFRAQAEGRAVNLPRQRVRWPGGTLHVMAAGDLESGYVGLKAYTAVGGQTRFVVLLFHAESGELLAIIEADRLGRLRTGAATGLATRSLARPDARVVGMIGAGRQAATQLMAVCAVRSIAEARVYSPTPERRAAFAHRMRETLGIPVQAVERPEAAVEGADILITITSAREPVLRGAWLRPGVHLNAAGSNALLRRELDEEAIARADLIVIDSRAQGQIEAGDFLEPLERGRLQWERVYELRDVVAGRVSRAHPEQITLFKSLGVALEDIAVAAVAYERARAQGAGERIRFLEDLLPD</sequence>
<evidence type="ECO:0000313" key="3">
    <source>
        <dbReference type="Proteomes" id="UP000197025"/>
    </source>
</evidence>
<dbReference type="Proteomes" id="UP000197025">
    <property type="component" value="Unassembled WGS sequence"/>
</dbReference>
<dbReference type="Gene3D" id="3.40.50.720">
    <property type="entry name" value="NAD(P)-binding Rossmann-like Domain"/>
    <property type="match status" value="1"/>
</dbReference>
<evidence type="ECO:0000256" key="1">
    <source>
        <dbReference type="ARBA" id="ARBA00008903"/>
    </source>
</evidence>
<dbReference type="InterPro" id="IPR003462">
    <property type="entry name" value="ODC_Mu_crystall"/>
</dbReference>
<organism evidence="2 3">
    <name type="scientific">Thermoflexus hugenholtzii JAD2</name>
    <dbReference type="NCBI Taxonomy" id="877466"/>
    <lineage>
        <taxon>Bacteria</taxon>
        <taxon>Bacillati</taxon>
        <taxon>Chloroflexota</taxon>
        <taxon>Thermoflexia</taxon>
        <taxon>Thermoflexales</taxon>
        <taxon>Thermoflexaceae</taxon>
        <taxon>Thermoflexus</taxon>
    </lineage>
</organism>
<dbReference type="OrthoDB" id="9792005at2"/>
<dbReference type="Pfam" id="PF02423">
    <property type="entry name" value="OCD_Mu_crystall"/>
    <property type="match status" value="1"/>
</dbReference>
<dbReference type="PANTHER" id="PTHR13812">
    <property type="entry name" value="KETIMINE REDUCTASE MU-CRYSTALLIN"/>
    <property type="match status" value="1"/>
</dbReference>
<dbReference type="InterPro" id="IPR023401">
    <property type="entry name" value="ODC_N"/>
</dbReference>
<protein>
    <submittedName>
        <fullName evidence="2">Ornithine cyclodeaminase</fullName>
    </submittedName>
</protein>
<dbReference type="AlphaFoldDB" id="A0A212PVT4"/>
<evidence type="ECO:0000313" key="2">
    <source>
        <dbReference type="EMBL" id="SNB51000.1"/>
    </source>
</evidence>
<dbReference type="PANTHER" id="PTHR13812:SF19">
    <property type="entry name" value="KETIMINE REDUCTASE MU-CRYSTALLIN"/>
    <property type="match status" value="1"/>
</dbReference>